<sequence>MEAKPFNLGYWLCYSIRSIATNDANTFTLGHCNLIIALCRARHVAETKHQDEGQLL</sequence>
<evidence type="ECO:0000313" key="1">
    <source>
        <dbReference type="EMBL" id="MCI75688.1"/>
    </source>
</evidence>
<dbReference type="EMBL" id="LXQA010888785">
    <property type="protein sequence ID" value="MCI75688.1"/>
    <property type="molecule type" value="Genomic_DNA"/>
</dbReference>
<accession>A0A392US51</accession>
<dbReference type="AlphaFoldDB" id="A0A392US51"/>
<reference evidence="1 2" key="1">
    <citation type="journal article" date="2018" name="Front. Plant Sci.">
        <title>Red Clover (Trifolium pratense) and Zigzag Clover (T. medium) - A Picture of Genomic Similarities and Differences.</title>
        <authorList>
            <person name="Dluhosova J."/>
            <person name="Istvanek J."/>
            <person name="Nedelnik J."/>
            <person name="Repkova J."/>
        </authorList>
    </citation>
    <scope>NUCLEOTIDE SEQUENCE [LARGE SCALE GENOMIC DNA]</scope>
    <source>
        <strain evidence="2">cv. 10/8</strain>
        <tissue evidence="1">Leaf</tissue>
    </source>
</reference>
<feature type="non-terminal residue" evidence="1">
    <location>
        <position position="56"/>
    </location>
</feature>
<protein>
    <submittedName>
        <fullName evidence="1">Uncharacterized protein</fullName>
    </submittedName>
</protein>
<name>A0A392US51_9FABA</name>
<comment type="caution">
    <text evidence="1">The sequence shown here is derived from an EMBL/GenBank/DDBJ whole genome shotgun (WGS) entry which is preliminary data.</text>
</comment>
<proteinExistence type="predicted"/>
<organism evidence="1 2">
    <name type="scientific">Trifolium medium</name>
    <dbReference type="NCBI Taxonomy" id="97028"/>
    <lineage>
        <taxon>Eukaryota</taxon>
        <taxon>Viridiplantae</taxon>
        <taxon>Streptophyta</taxon>
        <taxon>Embryophyta</taxon>
        <taxon>Tracheophyta</taxon>
        <taxon>Spermatophyta</taxon>
        <taxon>Magnoliopsida</taxon>
        <taxon>eudicotyledons</taxon>
        <taxon>Gunneridae</taxon>
        <taxon>Pentapetalae</taxon>
        <taxon>rosids</taxon>
        <taxon>fabids</taxon>
        <taxon>Fabales</taxon>
        <taxon>Fabaceae</taxon>
        <taxon>Papilionoideae</taxon>
        <taxon>50 kb inversion clade</taxon>
        <taxon>NPAAA clade</taxon>
        <taxon>Hologalegina</taxon>
        <taxon>IRL clade</taxon>
        <taxon>Trifolieae</taxon>
        <taxon>Trifolium</taxon>
    </lineage>
</organism>
<evidence type="ECO:0000313" key="2">
    <source>
        <dbReference type="Proteomes" id="UP000265520"/>
    </source>
</evidence>
<keyword evidence="2" id="KW-1185">Reference proteome</keyword>
<dbReference type="Proteomes" id="UP000265520">
    <property type="component" value="Unassembled WGS sequence"/>
</dbReference>